<keyword evidence="3" id="KW-0645">Protease</keyword>
<comment type="similarity">
    <text evidence="2">Belongs to the peptidase M14 family.</text>
</comment>
<dbReference type="SUPFAM" id="SSF53187">
    <property type="entry name" value="Zn-dependent exopeptidases"/>
    <property type="match status" value="1"/>
</dbReference>
<dbReference type="GO" id="GO:0004181">
    <property type="term" value="F:metallocarboxypeptidase activity"/>
    <property type="evidence" value="ECO:0007669"/>
    <property type="project" value="InterPro"/>
</dbReference>
<accession>W0AEL8</accession>
<evidence type="ECO:0000259" key="8">
    <source>
        <dbReference type="Pfam" id="PF00246"/>
    </source>
</evidence>
<dbReference type="eggNOG" id="COG2866">
    <property type="taxonomic scope" value="Bacteria"/>
</dbReference>
<dbReference type="GO" id="GO:0005615">
    <property type="term" value="C:extracellular space"/>
    <property type="evidence" value="ECO:0007669"/>
    <property type="project" value="TreeGrafter"/>
</dbReference>
<dbReference type="PANTHER" id="PTHR11705:SF143">
    <property type="entry name" value="SLL0236 PROTEIN"/>
    <property type="match status" value="1"/>
</dbReference>
<dbReference type="PATRIC" id="fig|1123269.5.peg.2988"/>
<keyword evidence="10" id="KW-1185">Reference proteome</keyword>
<organism evidence="9 10">
    <name type="scientific">Sphingomonas sanxanigenens DSM 19645 = NX02</name>
    <dbReference type="NCBI Taxonomy" id="1123269"/>
    <lineage>
        <taxon>Bacteria</taxon>
        <taxon>Pseudomonadati</taxon>
        <taxon>Pseudomonadota</taxon>
        <taxon>Alphaproteobacteria</taxon>
        <taxon>Sphingomonadales</taxon>
        <taxon>Sphingomonadaceae</taxon>
        <taxon>Sphingomonas</taxon>
    </lineage>
</organism>
<name>W0AEL8_9SPHN</name>
<evidence type="ECO:0000256" key="3">
    <source>
        <dbReference type="ARBA" id="ARBA00022670"/>
    </source>
</evidence>
<evidence type="ECO:0000256" key="6">
    <source>
        <dbReference type="ARBA" id="ARBA00023049"/>
    </source>
</evidence>
<dbReference type="PANTHER" id="PTHR11705">
    <property type="entry name" value="PROTEASE FAMILY M14 CARBOXYPEPTIDASE A,B"/>
    <property type="match status" value="1"/>
</dbReference>
<evidence type="ECO:0000256" key="5">
    <source>
        <dbReference type="ARBA" id="ARBA00022833"/>
    </source>
</evidence>
<keyword evidence="5" id="KW-0862">Zinc</keyword>
<reference evidence="9 10" key="1">
    <citation type="submission" date="2013-07" db="EMBL/GenBank/DDBJ databases">
        <title>Completed genome of Sphingomonas sanxanigenens NX02.</title>
        <authorList>
            <person name="Ma T."/>
            <person name="Huang H."/>
            <person name="Wu M."/>
            <person name="Li X."/>
            <person name="Li G."/>
        </authorList>
    </citation>
    <scope>NUCLEOTIDE SEQUENCE [LARGE SCALE GENOMIC DNA]</scope>
    <source>
        <strain evidence="9 10">NX02</strain>
    </source>
</reference>
<protein>
    <recommendedName>
        <fullName evidence="8">Peptidase M14 domain-containing protein</fullName>
    </recommendedName>
</protein>
<comment type="cofactor">
    <cofactor evidence="1">
        <name>Zn(2+)</name>
        <dbReference type="ChEBI" id="CHEBI:29105"/>
    </cofactor>
</comment>
<keyword evidence="4" id="KW-0378">Hydrolase</keyword>
<evidence type="ECO:0000313" key="9">
    <source>
        <dbReference type="EMBL" id="AHE54743.1"/>
    </source>
</evidence>
<dbReference type="Pfam" id="PF00246">
    <property type="entry name" value="Peptidase_M14"/>
    <property type="match status" value="1"/>
</dbReference>
<dbReference type="EMBL" id="CP006644">
    <property type="protein sequence ID" value="AHE54743.1"/>
    <property type="molecule type" value="Genomic_DNA"/>
</dbReference>
<dbReference type="Gene3D" id="3.40.630.10">
    <property type="entry name" value="Zn peptidases"/>
    <property type="match status" value="1"/>
</dbReference>
<evidence type="ECO:0000256" key="2">
    <source>
        <dbReference type="ARBA" id="ARBA00005988"/>
    </source>
</evidence>
<dbReference type="HOGENOM" id="CLU_011471_0_0_5"/>
<gene>
    <name evidence="9" type="ORF">NX02_15300</name>
</gene>
<dbReference type="Proteomes" id="UP000018851">
    <property type="component" value="Chromosome"/>
</dbReference>
<dbReference type="CDD" id="cd06240">
    <property type="entry name" value="M14-like"/>
    <property type="match status" value="1"/>
</dbReference>
<proteinExistence type="inferred from homology"/>
<feature type="domain" description="Peptidase M14" evidence="8">
    <location>
        <begin position="61"/>
        <end position="220"/>
    </location>
</feature>
<keyword evidence="7" id="KW-0732">Signal</keyword>
<dbReference type="AlphaFoldDB" id="W0AEL8"/>
<feature type="chain" id="PRO_5004786199" description="Peptidase M14 domain-containing protein" evidence="7">
    <location>
        <begin position="25"/>
        <end position="863"/>
    </location>
</feature>
<dbReference type="InterPro" id="IPR029062">
    <property type="entry name" value="Class_I_gatase-like"/>
</dbReference>
<dbReference type="GO" id="GO:0006508">
    <property type="term" value="P:proteolysis"/>
    <property type="evidence" value="ECO:0007669"/>
    <property type="project" value="UniProtKB-KW"/>
</dbReference>
<keyword evidence="6" id="KW-0482">Metalloprotease</keyword>
<evidence type="ECO:0000256" key="1">
    <source>
        <dbReference type="ARBA" id="ARBA00001947"/>
    </source>
</evidence>
<sequence>MEKSMAGLKRGLALSTMAMTGAIAAVLAAAPVAAQPTPKEVLGHDVGEDYYLASYEDSVNYFHKLAATTDKMKMVTAGKTTQGRTYEYAIISSPENLAKWDATVAAHKRLATADGLDDAAAKALAKDSLIIVHIDGGLHAAEVSAHQSAMALAYKLVASPNDEEVQKILRNVIVVLWPTLNPDGMTMVVDWYRKQRGTQWETSAMPWLYQDYVGHDNNRDGYMLNMIESQNVFKAEQSYSPTIWYTHHQVAPFPARIWVPPFSDPMSSNISPYMRSWTTAIGVNMMNAFEERQMPGAIAQARFDNWYPGFLDYTHVFRHTISFFTEVAHSSATPKYYDPKKFPRNMQDMKAQVMYPSPWKGGWWHFADSIRYETVASMSVLDTAVRYRDVLLYNRYQAARDTISKGASGEGPYAWVIPGGQADAPEAASLAQKLIQQGVIVNRANAPVTLGGKPYPAGSWVIRMDQPYAGLVQELFERQKYPDAIMGGDGKPVDLPYDVTGWTLPLQFGVIAEPVTAKPAADAYAALTPVAEAREQGGVTGSGSTFLLSRKVNASFFAANEAAKRGAKIALTPDSIVLSGIGADAMAAIAAGSGATATATATAPQATAVKAARVGLYRPWGSNMDEGWTRWLLEQYQYGASSIRNEDMKKGGLSAKYDVIILPDLRGRDSLLNGLKPEDAPAGYTGGIGEEGAIALKKFVAEGGTLVTFNNAADAAIDLFALPVTNIVKNARSDEFFCSGALLQVKLATPSRATAGMPADPVVMFEKGPVFQPARGFKGNVLASYPTEGNPLLSGVLLHPEKLRGRAAALEVEYGKGRVFLYGFRPQWRGQTHGTYKMLFNLLFAYPDQEASTLKVTEEAGYR</sequence>
<dbReference type="SUPFAM" id="SSF52317">
    <property type="entry name" value="Class I glutamine amidotransferase-like"/>
    <property type="match status" value="1"/>
</dbReference>
<evidence type="ECO:0000256" key="4">
    <source>
        <dbReference type="ARBA" id="ARBA00022801"/>
    </source>
</evidence>
<dbReference type="STRING" id="1123269.NX02_15300"/>
<dbReference type="KEGG" id="ssan:NX02_15300"/>
<dbReference type="GO" id="GO:0008270">
    <property type="term" value="F:zinc ion binding"/>
    <property type="evidence" value="ECO:0007669"/>
    <property type="project" value="InterPro"/>
</dbReference>
<dbReference type="InterPro" id="IPR000834">
    <property type="entry name" value="Peptidase_M14"/>
</dbReference>
<evidence type="ECO:0000256" key="7">
    <source>
        <dbReference type="SAM" id="SignalP"/>
    </source>
</evidence>
<feature type="signal peptide" evidence="7">
    <location>
        <begin position="1"/>
        <end position="24"/>
    </location>
</feature>
<evidence type="ECO:0000313" key="10">
    <source>
        <dbReference type="Proteomes" id="UP000018851"/>
    </source>
</evidence>